<dbReference type="SUPFAM" id="SSF53098">
    <property type="entry name" value="Ribonuclease H-like"/>
    <property type="match status" value="1"/>
</dbReference>
<comment type="caution">
    <text evidence="2">The sequence shown here is derived from an EMBL/GenBank/DDBJ whole genome shotgun (WGS) entry which is preliminary data.</text>
</comment>
<reference evidence="2" key="1">
    <citation type="submission" date="2023-11" db="EMBL/GenBank/DDBJ databases">
        <title>Genome assemblies of two species of porcelain crab, Petrolisthes cinctipes and Petrolisthes manimaculis (Anomura: Porcellanidae).</title>
        <authorList>
            <person name="Angst P."/>
        </authorList>
    </citation>
    <scope>NUCLEOTIDE SEQUENCE</scope>
    <source>
        <strain evidence="2">PB745_02</strain>
        <tissue evidence="2">Gill</tissue>
    </source>
</reference>
<dbReference type="GO" id="GO:0004523">
    <property type="term" value="F:RNA-DNA hybrid ribonuclease activity"/>
    <property type="evidence" value="ECO:0007669"/>
    <property type="project" value="InterPro"/>
</dbReference>
<proteinExistence type="predicted"/>
<accession>A0AAE1P8G2</accession>
<keyword evidence="3" id="KW-1185">Reference proteome</keyword>
<dbReference type="Proteomes" id="UP001292094">
    <property type="component" value="Unassembled WGS sequence"/>
</dbReference>
<evidence type="ECO:0000259" key="1">
    <source>
        <dbReference type="PROSITE" id="PS50879"/>
    </source>
</evidence>
<dbReference type="Gene3D" id="3.30.420.10">
    <property type="entry name" value="Ribonuclease H-like superfamily/Ribonuclease H"/>
    <property type="match status" value="1"/>
</dbReference>
<name>A0AAE1P8G2_9EUCA</name>
<dbReference type="InterPro" id="IPR012337">
    <property type="entry name" value="RNaseH-like_sf"/>
</dbReference>
<dbReference type="GO" id="GO:0003676">
    <property type="term" value="F:nucleic acid binding"/>
    <property type="evidence" value="ECO:0007669"/>
    <property type="project" value="InterPro"/>
</dbReference>
<dbReference type="InterPro" id="IPR036397">
    <property type="entry name" value="RNaseH_sf"/>
</dbReference>
<feature type="domain" description="RNase H type-1" evidence="1">
    <location>
        <begin position="1"/>
        <end position="65"/>
    </location>
</feature>
<protein>
    <recommendedName>
        <fullName evidence="1">RNase H type-1 domain-containing protein</fullName>
    </recommendedName>
</protein>
<gene>
    <name evidence="2" type="ORF">Pmani_024144</name>
</gene>
<dbReference type="EMBL" id="JAWZYT010002515">
    <property type="protein sequence ID" value="KAK4303894.1"/>
    <property type="molecule type" value="Genomic_DNA"/>
</dbReference>
<dbReference type="PROSITE" id="PS50879">
    <property type="entry name" value="RNASE_H_1"/>
    <property type="match status" value="1"/>
</dbReference>
<organism evidence="2 3">
    <name type="scientific">Petrolisthes manimaculis</name>
    <dbReference type="NCBI Taxonomy" id="1843537"/>
    <lineage>
        <taxon>Eukaryota</taxon>
        <taxon>Metazoa</taxon>
        <taxon>Ecdysozoa</taxon>
        <taxon>Arthropoda</taxon>
        <taxon>Crustacea</taxon>
        <taxon>Multicrustacea</taxon>
        <taxon>Malacostraca</taxon>
        <taxon>Eumalacostraca</taxon>
        <taxon>Eucarida</taxon>
        <taxon>Decapoda</taxon>
        <taxon>Pleocyemata</taxon>
        <taxon>Anomura</taxon>
        <taxon>Galatheoidea</taxon>
        <taxon>Porcellanidae</taxon>
        <taxon>Petrolisthes</taxon>
    </lineage>
</organism>
<sequence>MCDSQSALQAISSVLPTHRILIHQILHQLVTAQELSLCIRYLWIPSHVGIVNNDKVDLLAKAACELPLPDDVTPSLFWYKGIIHSASLLPTLNRMNAERAHSVSIQHYDNFRLSQPRYRRHGLMVRRHNIVSARLRLGYRPLWQVGGVGDVPHYSTCKLCDRPNANYLLYRVSPSERIVASGPRFNSSMQIPTRR</sequence>
<evidence type="ECO:0000313" key="2">
    <source>
        <dbReference type="EMBL" id="KAK4303894.1"/>
    </source>
</evidence>
<evidence type="ECO:0000313" key="3">
    <source>
        <dbReference type="Proteomes" id="UP001292094"/>
    </source>
</evidence>
<dbReference type="AlphaFoldDB" id="A0AAE1P8G2"/>
<dbReference type="InterPro" id="IPR002156">
    <property type="entry name" value="RNaseH_domain"/>
</dbReference>